<dbReference type="PANTHER" id="PTHR33240:SF15">
    <property type="entry name" value="GAG-PRO-LIKE PROTEIN"/>
    <property type="match status" value="1"/>
</dbReference>
<dbReference type="Proteomes" id="UP000596660">
    <property type="component" value="Unplaced"/>
</dbReference>
<reference evidence="1" key="2">
    <citation type="submission" date="2021-03" db="UniProtKB">
        <authorList>
            <consortium name="EnsemblPlants"/>
        </authorList>
    </citation>
    <scope>IDENTIFICATION</scope>
</reference>
<sequence length="512" mass="58177">MGFNAPRNKHGSNGGRWTSINPICFEKCESMKDMYYRLKTQGFIEAKHYNCILPSPKVNMGKYCSYCHDHGHDIEGCFDVTHVVQQLIDDGKISIPKGWIPPISSFTNADLPRVINFSQPLCVTLGCNYRRISGILVNNKSNFNIFSKESLSPINFPLILRKPWLHDTQAIASALHQKVKFSTPEGVMVIHGDIPMAKMPPVYCNVVRSIENPTLQHNQLKSRNKGNAMSLWELISDSPTHRDALIRQLKTITIDLFEESTNTKAFMSKNILCNREYTLSVIELDFAILKAKTSKDEKDCPKVSAIGNSRMSCNHFDLHRPYSNQLVDSFDTILPEHESYAGVLCHGNRLSESSMILQLQTNHQEWTFTEADLPPNPWHTRDLHITLRHGRTYINHILVDNGSALDICSREFLYRLGYTDSFINPLSYTILGFDDTPREVTGYIILPLSYETMVFSVRFMVINCPTSYNLLLGQPWLHEYKGVASTLHQKVKLVTPLGVITIPGDFTNEAYS</sequence>
<keyword evidence="2" id="KW-1185">Reference proteome</keyword>
<evidence type="ECO:0000313" key="1">
    <source>
        <dbReference type="EnsemblPlants" id="AUR62041896-RA:cds"/>
    </source>
</evidence>
<name>A0A803N7Z2_CHEQI</name>
<accession>A0A803N7Z2</accession>
<organism evidence="1 2">
    <name type="scientific">Chenopodium quinoa</name>
    <name type="common">Quinoa</name>
    <dbReference type="NCBI Taxonomy" id="63459"/>
    <lineage>
        <taxon>Eukaryota</taxon>
        <taxon>Viridiplantae</taxon>
        <taxon>Streptophyta</taxon>
        <taxon>Embryophyta</taxon>
        <taxon>Tracheophyta</taxon>
        <taxon>Spermatophyta</taxon>
        <taxon>Magnoliopsida</taxon>
        <taxon>eudicotyledons</taxon>
        <taxon>Gunneridae</taxon>
        <taxon>Pentapetalae</taxon>
        <taxon>Caryophyllales</taxon>
        <taxon>Chenopodiaceae</taxon>
        <taxon>Chenopodioideae</taxon>
        <taxon>Atripliceae</taxon>
        <taxon>Chenopodium</taxon>
    </lineage>
</organism>
<dbReference type="EnsemblPlants" id="AUR62041896-RA">
    <property type="protein sequence ID" value="AUR62041896-RA:cds"/>
    <property type="gene ID" value="AUR62041896"/>
</dbReference>
<dbReference type="AlphaFoldDB" id="A0A803N7Z2"/>
<dbReference type="Gramene" id="AUR62041896-RA">
    <property type="protein sequence ID" value="AUR62041896-RA:cds"/>
    <property type="gene ID" value="AUR62041896"/>
</dbReference>
<proteinExistence type="predicted"/>
<reference evidence="1" key="1">
    <citation type="journal article" date="2017" name="Nature">
        <title>The genome of Chenopodium quinoa.</title>
        <authorList>
            <person name="Jarvis D.E."/>
            <person name="Ho Y.S."/>
            <person name="Lightfoot D.J."/>
            <person name="Schmoeckel S.M."/>
            <person name="Li B."/>
            <person name="Borm T.J.A."/>
            <person name="Ohyanagi H."/>
            <person name="Mineta K."/>
            <person name="Michell C.T."/>
            <person name="Saber N."/>
            <person name="Kharbatia N.M."/>
            <person name="Rupper R.R."/>
            <person name="Sharp A.R."/>
            <person name="Dally N."/>
            <person name="Boughton B.A."/>
            <person name="Woo Y.H."/>
            <person name="Gao G."/>
            <person name="Schijlen E.G.W.M."/>
            <person name="Guo X."/>
            <person name="Momin A.A."/>
            <person name="Negrao S."/>
            <person name="Al-Babili S."/>
            <person name="Gehring C."/>
            <person name="Roessner U."/>
            <person name="Jung C."/>
            <person name="Murphy K."/>
            <person name="Arold S.T."/>
            <person name="Gojobori T."/>
            <person name="van der Linden C.G."/>
            <person name="van Loo E.N."/>
            <person name="Jellen E.N."/>
            <person name="Maughan P.J."/>
            <person name="Tester M."/>
        </authorList>
    </citation>
    <scope>NUCLEOTIDE SEQUENCE [LARGE SCALE GENOMIC DNA]</scope>
    <source>
        <strain evidence="1">cv. PI 614886</strain>
    </source>
</reference>
<dbReference type="PANTHER" id="PTHR33240">
    <property type="entry name" value="OS08G0508500 PROTEIN"/>
    <property type="match status" value="1"/>
</dbReference>
<dbReference type="CDD" id="cd00303">
    <property type="entry name" value="retropepsin_like"/>
    <property type="match status" value="1"/>
</dbReference>
<protein>
    <submittedName>
        <fullName evidence="1">Uncharacterized protein</fullName>
    </submittedName>
</protein>
<dbReference type="Gene3D" id="2.40.70.10">
    <property type="entry name" value="Acid Proteases"/>
    <property type="match status" value="1"/>
</dbReference>
<evidence type="ECO:0000313" key="2">
    <source>
        <dbReference type="Proteomes" id="UP000596660"/>
    </source>
</evidence>
<dbReference type="InterPro" id="IPR021109">
    <property type="entry name" value="Peptidase_aspartic_dom_sf"/>
</dbReference>